<dbReference type="Proteomes" id="UP000179807">
    <property type="component" value="Unassembled WGS sequence"/>
</dbReference>
<keyword evidence="7" id="KW-0460">Magnesium</keyword>
<evidence type="ECO:0000256" key="10">
    <source>
        <dbReference type="SAM" id="MobiDB-lite"/>
    </source>
</evidence>
<dbReference type="GO" id="GO:0004674">
    <property type="term" value="F:protein serine/threonine kinase activity"/>
    <property type="evidence" value="ECO:0007669"/>
    <property type="project" value="UniProtKB-EC"/>
</dbReference>
<dbReference type="SUPFAM" id="SSF56112">
    <property type="entry name" value="Protein kinase-like (PK-like)"/>
    <property type="match status" value="1"/>
</dbReference>
<evidence type="ECO:0000313" key="13">
    <source>
        <dbReference type="Proteomes" id="UP000179807"/>
    </source>
</evidence>
<dbReference type="AlphaFoldDB" id="A0A1J4KBK9"/>
<evidence type="ECO:0000256" key="6">
    <source>
        <dbReference type="ARBA" id="ARBA00022840"/>
    </source>
</evidence>
<comment type="cofactor">
    <cofactor evidence="1">
        <name>Mg(2+)</name>
        <dbReference type="ChEBI" id="CHEBI:18420"/>
    </cofactor>
</comment>
<evidence type="ECO:0000256" key="9">
    <source>
        <dbReference type="ARBA" id="ARBA00048679"/>
    </source>
</evidence>
<dbReference type="PANTHER" id="PTHR45832">
    <property type="entry name" value="SERINE/THREONINE-PROTEIN KINASE SAMKA-RELATED-RELATED"/>
    <property type="match status" value="1"/>
</dbReference>
<accession>A0A1J4KBK9</accession>
<feature type="region of interest" description="Disordered" evidence="10">
    <location>
        <begin position="1"/>
        <end position="23"/>
    </location>
</feature>
<evidence type="ECO:0000256" key="7">
    <source>
        <dbReference type="ARBA" id="ARBA00022842"/>
    </source>
</evidence>
<dbReference type="Gene3D" id="1.10.510.10">
    <property type="entry name" value="Transferase(Phosphotransferase) domain 1"/>
    <property type="match status" value="1"/>
</dbReference>
<organism evidence="12 13">
    <name type="scientific">Tritrichomonas foetus</name>
    <dbReference type="NCBI Taxonomy" id="1144522"/>
    <lineage>
        <taxon>Eukaryota</taxon>
        <taxon>Metamonada</taxon>
        <taxon>Parabasalia</taxon>
        <taxon>Tritrichomonadida</taxon>
        <taxon>Tritrichomonadidae</taxon>
        <taxon>Tritrichomonas</taxon>
    </lineage>
</organism>
<keyword evidence="6" id="KW-0067">ATP-binding</keyword>
<dbReference type="CDD" id="cd06614">
    <property type="entry name" value="STKc_PAK"/>
    <property type="match status" value="1"/>
</dbReference>
<evidence type="ECO:0000256" key="2">
    <source>
        <dbReference type="ARBA" id="ARBA00008874"/>
    </source>
</evidence>
<dbReference type="InterPro" id="IPR000095">
    <property type="entry name" value="CRIB_dom"/>
</dbReference>
<evidence type="ECO:0000256" key="4">
    <source>
        <dbReference type="ARBA" id="ARBA00022723"/>
    </source>
</evidence>
<keyword evidence="12" id="KW-0418">Kinase</keyword>
<dbReference type="PROSITE" id="PS50011">
    <property type="entry name" value="PROTEIN_KINASE_DOM"/>
    <property type="match status" value="1"/>
</dbReference>
<comment type="similarity">
    <text evidence="2">Belongs to the protein kinase superfamily. STE Ser/Thr protein kinase family. STE20 subfamily.</text>
</comment>
<dbReference type="VEuPathDB" id="TrichDB:TRFO_04893"/>
<evidence type="ECO:0000259" key="11">
    <source>
        <dbReference type="PROSITE" id="PS50011"/>
    </source>
</evidence>
<keyword evidence="3" id="KW-0808">Transferase</keyword>
<dbReference type="Gene3D" id="3.90.810.10">
    <property type="entry name" value="CRIB domain"/>
    <property type="match status" value="1"/>
</dbReference>
<name>A0A1J4KBK9_9EUKA</name>
<dbReference type="OrthoDB" id="1022360at2759"/>
<dbReference type="FunFam" id="1.10.510.10:FF:000768">
    <property type="entry name" value="Non-specific serine/threonine protein kinase"/>
    <property type="match status" value="1"/>
</dbReference>
<dbReference type="InterPro" id="IPR011009">
    <property type="entry name" value="Kinase-like_dom_sf"/>
</dbReference>
<dbReference type="GO" id="GO:0046872">
    <property type="term" value="F:metal ion binding"/>
    <property type="evidence" value="ECO:0007669"/>
    <property type="project" value="UniProtKB-KW"/>
</dbReference>
<evidence type="ECO:0000256" key="8">
    <source>
        <dbReference type="ARBA" id="ARBA00047899"/>
    </source>
</evidence>
<dbReference type="InterPro" id="IPR000719">
    <property type="entry name" value="Prot_kinase_dom"/>
</dbReference>
<dbReference type="PANTHER" id="PTHR45832:SF22">
    <property type="entry name" value="SERINE_THREONINE-PROTEIN KINASE SAMKA-RELATED"/>
    <property type="match status" value="1"/>
</dbReference>
<keyword evidence="13" id="KW-1185">Reference proteome</keyword>
<comment type="catalytic activity">
    <reaction evidence="9">
        <text>L-seryl-[protein] + ATP = O-phospho-L-seryl-[protein] + ADP + H(+)</text>
        <dbReference type="Rhea" id="RHEA:17989"/>
        <dbReference type="Rhea" id="RHEA-COMP:9863"/>
        <dbReference type="Rhea" id="RHEA-COMP:11604"/>
        <dbReference type="ChEBI" id="CHEBI:15378"/>
        <dbReference type="ChEBI" id="CHEBI:29999"/>
        <dbReference type="ChEBI" id="CHEBI:30616"/>
        <dbReference type="ChEBI" id="CHEBI:83421"/>
        <dbReference type="ChEBI" id="CHEBI:456216"/>
        <dbReference type="EC" id="2.7.11.1"/>
    </reaction>
</comment>
<evidence type="ECO:0000313" key="12">
    <source>
        <dbReference type="EMBL" id="OHT08288.1"/>
    </source>
</evidence>
<protein>
    <submittedName>
        <fullName evidence="12">STE family protein kinase</fullName>
    </submittedName>
</protein>
<reference evidence="12" key="1">
    <citation type="submission" date="2016-10" db="EMBL/GenBank/DDBJ databases">
        <authorList>
            <person name="Benchimol M."/>
            <person name="Almeida L.G."/>
            <person name="Vasconcelos A.T."/>
            <person name="Perreira-Neves A."/>
            <person name="Rosa I.A."/>
            <person name="Tasca T."/>
            <person name="Bogo M.R."/>
            <person name="de Souza W."/>
        </authorList>
    </citation>
    <scope>NUCLEOTIDE SEQUENCE [LARGE SCALE GENOMIC DNA]</scope>
    <source>
        <strain evidence="12">K</strain>
    </source>
</reference>
<sequence>MLNSKKDTKKKKGGNGPKISQPYDVREGVKMTIDAETGQFLNVPRCLQGFIPISATGTYANDADIDESLAPSLPVGDSKNPVISSLYDLSHEIHVSYDVEHGFTGLPPEWESIIKKSDLSKEDIERNPQNVITVINFLQDPNQNANAAPVEAIQSASQLPSLDSILQKVNPHTFLQEITKIDEGSTCIVYSAKDPKTGKTIVMKEMELTEKNQRLLLEETRIMAAMQHPNIVGFHSAYRVDNILWLLMEYMDGGSLTNVATYCECQEPHIAYFARETLKALAYMHENNKIHRDFKTDNVLLTAEGEVKLADFGYTAQLAAANECRKSVVGTPYWMAPELIKAQSYTFSVDIWSLGIMCRELAEGEPPYVEVAPMKALYRIVSDGIPEISNRESRSPEFLDFLDRCLALNPEQRPKANDLLNHPFLQQACEMKFIPPLINLANDLAAKEDYNDF</sequence>
<dbReference type="InterPro" id="IPR051931">
    <property type="entry name" value="PAK3-like"/>
</dbReference>
<keyword evidence="5" id="KW-0547">Nucleotide-binding</keyword>
<feature type="domain" description="Protein kinase" evidence="11">
    <location>
        <begin position="175"/>
        <end position="425"/>
    </location>
</feature>
<keyword evidence="4" id="KW-0479">Metal-binding</keyword>
<dbReference type="Pfam" id="PF00069">
    <property type="entry name" value="Pkinase"/>
    <property type="match status" value="1"/>
</dbReference>
<evidence type="ECO:0000256" key="3">
    <source>
        <dbReference type="ARBA" id="ARBA00022679"/>
    </source>
</evidence>
<evidence type="ECO:0000256" key="1">
    <source>
        <dbReference type="ARBA" id="ARBA00001946"/>
    </source>
</evidence>
<dbReference type="Pfam" id="PF00786">
    <property type="entry name" value="PBD"/>
    <property type="match status" value="1"/>
</dbReference>
<proteinExistence type="inferred from homology"/>
<dbReference type="GeneID" id="94826865"/>
<dbReference type="RefSeq" id="XP_068361424.1">
    <property type="nucleotide sequence ID" value="XM_068492161.1"/>
</dbReference>
<dbReference type="InterPro" id="IPR036936">
    <property type="entry name" value="CRIB_dom_sf"/>
</dbReference>
<comment type="catalytic activity">
    <reaction evidence="8">
        <text>L-threonyl-[protein] + ATP = O-phospho-L-threonyl-[protein] + ADP + H(+)</text>
        <dbReference type="Rhea" id="RHEA:46608"/>
        <dbReference type="Rhea" id="RHEA-COMP:11060"/>
        <dbReference type="Rhea" id="RHEA-COMP:11605"/>
        <dbReference type="ChEBI" id="CHEBI:15378"/>
        <dbReference type="ChEBI" id="CHEBI:30013"/>
        <dbReference type="ChEBI" id="CHEBI:30616"/>
        <dbReference type="ChEBI" id="CHEBI:61977"/>
        <dbReference type="ChEBI" id="CHEBI:456216"/>
        <dbReference type="EC" id="2.7.11.1"/>
    </reaction>
</comment>
<comment type="caution">
    <text evidence="12">The sequence shown here is derived from an EMBL/GenBank/DDBJ whole genome shotgun (WGS) entry which is preliminary data.</text>
</comment>
<evidence type="ECO:0000256" key="5">
    <source>
        <dbReference type="ARBA" id="ARBA00022741"/>
    </source>
</evidence>
<dbReference type="EMBL" id="MLAK01000671">
    <property type="protein sequence ID" value="OHT08288.1"/>
    <property type="molecule type" value="Genomic_DNA"/>
</dbReference>
<gene>
    <name evidence="12" type="ORF">TRFO_04893</name>
</gene>
<dbReference type="GO" id="GO:0005524">
    <property type="term" value="F:ATP binding"/>
    <property type="evidence" value="ECO:0007669"/>
    <property type="project" value="UniProtKB-KW"/>
</dbReference>